<gene>
    <name evidence="5" type="ORF">VO63_36935</name>
</gene>
<keyword evidence="2" id="KW-0963">Cytoplasm</keyword>
<feature type="non-terminal residue" evidence="5">
    <location>
        <position position="1"/>
    </location>
</feature>
<organism evidence="5 6">
    <name type="scientific">Streptomyces showdoensis</name>
    <dbReference type="NCBI Taxonomy" id="68268"/>
    <lineage>
        <taxon>Bacteria</taxon>
        <taxon>Bacillati</taxon>
        <taxon>Actinomycetota</taxon>
        <taxon>Actinomycetes</taxon>
        <taxon>Kitasatosporales</taxon>
        <taxon>Streptomycetaceae</taxon>
        <taxon>Streptomyces</taxon>
    </lineage>
</organism>
<comment type="subcellular location">
    <subcellularLocation>
        <location evidence="1">Cytoplasm</location>
    </subcellularLocation>
</comment>
<evidence type="ECO:0000256" key="2">
    <source>
        <dbReference type="ARBA" id="ARBA00022490"/>
    </source>
</evidence>
<evidence type="ECO:0008006" key="7">
    <source>
        <dbReference type="Google" id="ProtNLM"/>
    </source>
</evidence>
<dbReference type="SUPFAM" id="SSF48452">
    <property type="entry name" value="TPR-like"/>
    <property type="match status" value="1"/>
</dbReference>
<evidence type="ECO:0000256" key="1">
    <source>
        <dbReference type="ARBA" id="ARBA00004496"/>
    </source>
</evidence>
<protein>
    <recommendedName>
        <fullName evidence="7">Tetratricopeptide repeat protein</fullName>
    </recommendedName>
</protein>
<dbReference type="RefSeq" id="WP_046912551.1">
    <property type="nucleotide sequence ID" value="NZ_LAQS01000162.1"/>
</dbReference>
<keyword evidence="4" id="KW-0802">TPR repeat</keyword>
<dbReference type="Proteomes" id="UP000265325">
    <property type="component" value="Unassembled WGS sequence"/>
</dbReference>
<evidence type="ECO:0000256" key="3">
    <source>
        <dbReference type="ARBA" id="ARBA00022737"/>
    </source>
</evidence>
<dbReference type="GO" id="GO:0005737">
    <property type="term" value="C:cytoplasm"/>
    <property type="evidence" value="ECO:0007669"/>
    <property type="project" value="UniProtKB-SubCell"/>
</dbReference>
<sequence length="107" mass="11726">DLTHSISLYESNLADTERILGSDHPDTLVRRNNLATAYQEAGDLKRAIPLLESNLVDTERILGSDHPDTLRRRNNLATAYQEAGELHGLGEVAQDNNPAGTQIPPNV</sequence>
<keyword evidence="6" id="KW-1185">Reference proteome</keyword>
<dbReference type="OrthoDB" id="127785at2"/>
<dbReference type="GO" id="GO:0005871">
    <property type="term" value="C:kinesin complex"/>
    <property type="evidence" value="ECO:0007669"/>
    <property type="project" value="InterPro"/>
</dbReference>
<dbReference type="Gene3D" id="1.25.40.10">
    <property type="entry name" value="Tetratricopeptide repeat domain"/>
    <property type="match status" value="1"/>
</dbReference>
<dbReference type="AlphaFoldDB" id="A0A2P2GC00"/>
<dbReference type="PANTHER" id="PTHR45783:SF3">
    <property type="entry name" value="KINESIN LIGHT CHAIN"/>
    <property type="match status" value="1"/>
</dbReference>
<keyword evidence="3" id="KW-0677">Repeat</keyword>
<dbReference type="GO" id="GO:0019894">
    <property type="term" value="F:kinesin binding"/>
    <property type="evidence" value="ECO:0007669"/>
    <property type="project" value="TreeGrafter"/>
</dbReference>
<evidence type="ECO:0000313" key="5">
    <source>
        <dbReference type="EMBL" id="KKZ68940.1"/>
    </source>
</evidence>
<name>A0A2P2GC00_STREW</name>
<evidence type="ECO:0000256" key="4">
    <source>
        <dbReference type="ARBA" id="ARBA00022803"/>
    </source>
</evidence>
<dbReference type="Pfam" id="PF13374">
    <property type="entry name" value="TPR_10"/>
    <property type="match status" value="1"/>
</dbReference>
<evidence type="ECO:0000313" key="6">
    <source>
        <dbReference type="Proteomes" id="UP000265325"/>
    </source>
</evidence>
<dbReference type="InterPro" id="IPR002151">
    <property type="entry name" value="Kinesin_light"/>
</dbReference>
<dbReference type="GO" id="GO:0007018">
    <property type="term" value="P:microtubule-based movement"/>
    <property type="evidence" value="ECO:0007669"/>
    <property type="project" value="TreeGrafter"/>
</dbReference>
<accession>A0A2P2GC00</accession>
<reference evidence="5 6" key="1">
    <citation type="submission" date="2015-05" db="EMBL/GenBank/DDBJ databases">
        <title>Draft Genome assembly of Streptomyces showdoensis.</title>
        <authorList>
            <person name="Thapa K.K."/>
            <person name="Metsa-Ketela M."/>
        </authorList>
    </citation>
    <scope>NUCLEOTIDE SEQUENCE [LARGE SCALE GENOMIC DNA]</scope>
    <source>
        <strain evidence="5 6">ATCC 15227</strain>
    </source>
</reference>
<dbReference type="InterPro" id="IPR011990">
    <property type="entry name" value="TPR-like_helical_dom_sf"/>
</dbReference>
<comment type="caution">
    <text evidence="5">The sequence shown here is derived from an EMBL/GenBank/DDBJ whole genome shotgun (WGS) entry which is preliminary data.</text>
</comment>
<dbReference type="EMBL" id="LAQS01000162">
    <property type="protein sequence ID" value="KKZ68940.1"/>
    <property type="molecule type" value="Genomic_DNA"/>
</dbReference>
<dbReference type="PANTHER" id="PTHR45783">
    <property type="entry name" value="KINESIN LIGHT CHAIN"/>
    <property type="match status" value="1"/>
</dbReference>
<proteinExistence type="predicted"/>
<dbReference type="Pfam" id="PF13424">
    <property type="entry name" value="TPR_12"/>
    <property type="match status" value="1"/>
</dbReference>